<dbReference type="Pfam" id="PF00239">
    <property type="entry name" value="Resolvase"/>
    <property type="match status" value="1"/>
</dbReference>
<gene>
    <name evidence="4" type="ORF">ACFYNZ_17250</name>
</gene>
<dbReference type="Proteomes" id="UP001601197">
    <property type="component" value="Unassembled WGS sequence"/>
</dbReference>
<keyword evidence="5" id="KW-1185">Reference proteome</keyword>
<dbReference type="InterPro" id="IPR009057">
    <property type="entry name" value="Homeodomain-like_sf"/>
</dbReference>
<dbReference type="EMBL" id="JBIAFJ010000014">
    <property type="protein sequence ID" value="MFE9171242.1"/>
    <property type="molecule type" value="Genomic_DNA"/>
</dbReference>
<evidence type="ECO:0000313" key="5">
    <source>
        <dbReference type="Proteomes" id="UP001601197"/>
    </source>
</evidence>
<reference evidence="4 5" key="1">
    <citation type="submission" date="2024-10" db="EMBL/GenBank/DDBJ databases">
        <title>The Natural Products Discovery Center: Release of the First 8490 Sequenced Strains for Exploring Actinobacteria Biosynthetic Diversity.</title>
        <authorList>
            <person name="Kalkreuter E."/>
            <person name="Kautsar S.A."/>
            <person name="Yang D."/>
            <person name="Bader C.D."/>
            <person name="Teijaro C.N."/>
            <person name="Fluegel L."/>
            <person name="Davis C.M."/>
            <person name="Simpson J.R."/>
            <person name="Lauterbach L."/>
            <person name="Steele A.D."/>
            <person name="Gui C."/>
            <person name="Meng S."/>
            <person name="Li G."/>
            <person name="Viehrig K."/>
            <person name="Ye F."/>
            <person name="Su P."/>
            <person name="Kiefer A.F."/>
            <person name="Nichols A."/>
            <person name="Cepeda A.J."/>
            <person name="Yan W."/>
            <person name="Fan B."/>
            <person name="Jiang Y."/>
            <person name="Adhikari A."/>
            <person name="Zheng C.-J."/>
            <person name="Schuster L."/>
            <person name="Cowan T.M."/>
            <person name="Smanski M.J."/>
            <person name="Chevrette M.G."/>
            <person name="De Carvalho L.P.S."/>
            <person name="Shen B."/>
        </authorList>
    </citation>
    <scope>NUCLEOTIDE SEQUENCE [LARGE SCALE GENOMIC DNA]</scope>
    <source>
        <strain evidence="4 5">NPDC007147</strain>
    </source>
</reference>
<comment type="similarity">
    <text evidence="1">Belongs to the site-specific recombinase resolvase family.</text>
</comment>
<organism evidence="4 5">
    <name type="scientific">Streptomyces kebangsaanensis</name>
    <dbReference type="NCBI Taxonomy" id="864058"/>
    <lineage>
        <taxon>Bacteria</taxon>
        <taxon>Bacillati</taxon>
        <taxon>Actinomycetota</taxon>
        <taxon>Actinomycetes</taxon>
        <taxon>Kitasatosporales</taxon>
        <taxon>Streptomycetaceae</taxon>
        <taxon>Streptomyces</taxon>
    </lineage>
</organism>
<dbReference type="Gene3D" id="1.10.10.60">
    <property type="entry name" value="Homeodomain-like"/>
    <property type="match status" value="1"/>
</dbReference>
<dbReference type="Pfam" id="PF02796">
    <property type="entry name" value="HTH_7"/>
    <property type="match status" value="1"/>
</dbReference>
<evidence type="ECO:0000313" key="4">
    <source>
        <dbReference type="EMBL" id="MFE9171242.1"/>
    </source>
</evidence>
<name>A0ABW6KVJ8_9ACTN</name>
<dbReference type="SUPFAM" id="SSF53041">
    <property type="entry name" value="Resolvase-like"/>
    <property type="match status" value="1"/>
</dbReference>
<evidence type="ECO:0000256" key="2">
    <source>
        <dbReference type="SAM" id="MobiDB-lite"/>
    </source>
</evidence>
<sequence length="154" mass="17026">MERANGHKTAWPERDLLLPQLRSGDTITITRLDRLFCSVQNLIVVGTDLRNRGIRIHAVEQHIASNTLEGRDFFGMMSVFAGLHHEFVRAATNDGLAAARVRGKTGGRRPLLTPEQAEQAQQPYGSGASIPRIAQTFKTGCSTVYRYITPKPAN</sequence>
<dbReference type="SUPFAM" id="SSF46689">
    <property type="entry name" value="Homeodomain-like"/>
    <property type="match status" value="1"/>
</dbReference>
<accession>A0ABW6KVJ8</accession>
<feature type="region of interest" description="Disordered" evidence="2">
    <location>
        <begin position="105"/>
        <end position="126"/>
    </location>
</feature>
<dbReference type="CDD" id="cd00569">
    <property type="entry name" value="HTH_Hin_like"/>
    <property type="match status" value="1"/>
</dbReference>
<evidence type="ECO:0000259" key="3">
    <source>
        <dbReference type="PROSITE" id="PS51736"/>
    </source>
</evidence>
<dbReference type="InterPro" id="IPR036162">
    <property type="entry name" value="Resolvase-like_N_sf"/>
</dbReference>
<evidence type="ECO:0000256" key="1">
    <source>
        <dbReference type="ARBA" id="ARBA00009913"/>
    </source>
</evidence>
<dbReference type="Gene3D" id="3.40.50.1390">
    <property type="entry name" value="Resolvase, N-terminal catalytic domain"/>
    <property type="match status" value="1"/>
</dbReference>
<proteinExistence type="inferred from homology"/>
<feature type="domain" description="Resolvase/invertase-type recombinase catalytic" evidence="3">
    <location>
        <begin position="1"/>
        <end position="103"/>
    </location>
</feature>
<protein>
    <submittedName>
        <fullName evidence="4">Recombinase family protein</fullName>
    </submittedName>
</protein>
<dbReference type="RefSeq" id="WP_388348239.1">
    <property type="nucleotide sequence ID" value="NZ_JBIAFJ010000014.1"/>
</dbReference>
<dbReference type="InterPro" id="IPR006120">
    <property type="entry name" value="Resolvase_HTH_dom"/>
</dbReference>
<dbReference type="PROSITE" id="PS51736">
    <property type="entry name" value="RECOMBINASES_3"/>
    <property type="match status" value="1"/>
</dbReference>
<dbReference type="InterPro" id="IPR006119">
    <property type="entry name" value="Resolv_N"/>
</dbReference>
<comment type="caution">
    <text evidence="4">The sequence shown here is derived from an EMBL/GenBank/DDBJ whole genome shotgun (WGS) entry which is preliminary data.</text>
</comment>